<keyword evidence="2" id="KW-1185">Reference proteome</keyword>
<gene>
    <name evidence="1" type="ORF">PYCCODRAFT_727802</name>
</gene>
<proteinExistence type="predicted"/>
<dbReference type="AlphaFoldDB" id="A0A1Y2IFQ3"/>
<dbReference type="EMBL" id="KZ084122">
    <property type="protein sequence ID" value="OSD00030.1"/>
    <property type="molecule type" value="Genomic_DNA"/>
</dbReference>
<organism evidence="1 2">
    <name type="scientific">Trametes coccinea (strain BRFM310)</name>
    <name type="common">Pycnoporus coccineus</name>
    <dbReference type="NCBI Taxonomy" id="1353009"/>
    <lineage>
        <taxon>Eukaryota</taxon>
        <taxon>Fungi</taxon>
        <taxon>Dikarya</taxon>
        <taxon>Basidiomycota</taxon>
        <taxon>Agaricomycotina</taxon>
        <taxon>Agaricomycetes</taxon>
        <taxon>Polyporales</taxon>
        <taxon>Polyporaceae</taxon>
        <taxon>Trametes</taxon>
    </lineage>
</organism>
<name>A0A1Y2IFQ3_TRAC3</name>
<reference evidence="1 2" key="1">
    <citation type="journal article" date="2015" name="Biotechnol. Biofuels">
        <title>Enhanced degradation of softwood versus hardwood by the white-rot fungus Pycnoporus coccineus.</title>
        <authorList>
            <person name="Couturier M."/>
            <person name="Navarro D."/>
            <person name="Chevret D."/>
            <person name="Henrissat B."/>
            <person name="Piumi F."/>
            <person name="Ruiz-Duenas F.J."/>
            <person name="Martinez A.T."/>
            <person name="Grigoriev I.V."/>
            <person name="Riley R."/>
            <person name="Lipzen A."/>
            <person name="Berrin J.G."/>
            <person name="Master E.R."/>
            <person name="Rosso M.N."/>
        </authorList>
    </citation>
    <scope>NUCLEOTIDE SEQUENCE [LARGE SCALE GENOMIC DNA]</scope>
    <source>
        <strain evidence="1 2">BRFM310</strain>
    </source>
</reference>
<evidence type="ECO:0000313" key="1">
    <source>
        <dbReference type="EMBL" id="OSD00030.1"/>
    </source>
</evidence>
<dbReference type="Proteomes" id="UP000193067">
    <property type="component" value="Unassembled WGS sequence"/>
</dbReference>
<sequence length="141" mass="14898">MCEPSSAASPRGHSLASSLLQCCTASGHVGSASNTVVDSTSRSSPVTARLLLGVHVPRSRGPGKTCEHGLCDATVFARLAAGSLNMNEDRLYRLQWSGLIRAGFNDRRLDILPVHAIWQESMLLNACGGSAHVPRVQSTSS</sequence>
<accession>A0A1Y2IFQ3</accession>
<protein>
    <submittedName>
        <fullName evidence="1">Uncharacterized protein</fullName>
    </submittedName>
</protein>
<evidence type="ECO:0000313" key="2">
    <source>
        <dbReference type="Proteomes" id="UP000193067"/>
    </source>
</evidence>